<evidence type="ECO:0000256" key="6">
    <source>
        <dbReference type="PIRSR" id="PIRSR602324-1"/>
    </source>
</evidence>
<dbReference type="InterPro" id="IPR036909">
    <property type="entry name" value="Cyt_c-like_dom_sf"/>
</dbReference>
<dbReference type="GO" id="GO:0009055">
    <property type="term" value="F:electron transfer activity"/>
    <property type="evidence" value="ECO:0007669"/>
    <property type="project" value="InterPro"/>
</dbReference>
<dbReference type="KEGG" id="mgik:GO620_004305"/>
<comment type="PTM">
    <text evidence="6">Binds 1 heme c group covalently per subunit.</text>
</comment>
<dbReference type="PROSITE" id="PS51007">
    <property type="entry name" value="CYTC"/>
    <property type="match status" value="1"/>
</dbReference>
<dbReference type="InterPro" id="IPR002324">
    <property type="entry name" value="Cyt_c_ID"/>
</dbReference>
<keyword evidence="8" id="KW-1185">Reference proteome</keyword>
<sequence>MKKTLIILSFASILAACGGSKDDKLSTDTTVAANQSAVAHNSDAAMDTANKNIGTENTTTAVASSSKGAQLLAKNDCLTCHKEHEKLVGPAYADVAKKYSSGDVDKLADKVIKGGSGSWGDVPMTPHPSLSVDDAKEMVKYILTVK</sequence>
<keyword evidence="2 6" id="KW-0349">Heme</keyword>
<dbReference type="SUPFAM" id="SSF46626">
    <property type="entry name" value="Cytochrome c"/>
    <property type="match status" value="1"/>
</dbReference>
<evidence type="ECO:0000256" key="1">
    <source>
        <dbReference type="ARBA" id="ARBA00022448"/>
    </source>
</evidence>
<feature type="binding site" description="covalent" evidence="6">
    <location>
        <position position="81"/>
    </location>
    <ligand>
        <name>heme c</name>
        <dbReference type="ChEBI" id="CHEBI:61717"/>
    </ligand>
</feature>
<protein>
    <submittedName>
        <fullName evidence="7">C-type cytochrome</fullName>
    </submittedName>
</protein>
<dbReference type="GO" id="GO:0020037">
    <property type="term" value="F:heme binding"/>
    <property type="evidence" value="ECO:0007669"/>
    <property type="project" value="InterPro"/>
</dbReference>
<dbReference type="Proteomes" id="UP000429232">
    <property type="component" value="Chromosome"/>
</dbReference>
<keyword evidence="5 6" id="KW-0408">Iron</keyword>
<dbReference type="AlphaFoldDB" id="A0A6I4I1Y1"/>
<evidence type="ECO:0000256" key="3">
    <source>
        <dbReference type="ARBA" id="ARBA00022723"/>
    </source>
</evidence>
<feature type="binding site" description="covalent" evidence="6">
    <location>
        <position position="124"/>
    </location>
    <ligand>
        <name>heme c</name>
        <dbReference type="ChEBI" id="CHEBI:61717"/>
    </ligand>
</feature>
<proteinExistence type="predicted"/>
<name>A0A6I4I1Y1_9SPHI</name>
<evidence type="ECO:0000313" key="7">
    <source>
        <dbReference type="EMBL" id="QQL50688.1"/>
    </source>
</evidence>
<dbReference type="PROSITE" id="PS51257">
    <property type="entry name" value="PROKAR_LIPOPROTEIN"/>
    <property type="match status" value="1"/>
</dbReference>
<dbReference type="Gene3D" id="1.10.760.10">
    <property type="entry name" value="Cytochrome c-like domain"/>
    <property type="match status" value="1"/>
</dbReference>
<dbReference type="Pfam" id="PF00034">
    <property type="entry name" value="Cytochrom_C"/>
    <property type="match status" value="1"/>
</dbReference>
<evidence type="ECO:0000256" key="4">
    <source>
        <dbReference type="ARBA" id="ARBA00022982"/>
    </source>
</evidence>
<gene>
    <name evidence="7" type="ORF">GO620_004305</name>
</gene>
<dbReference type="EMBL" id="CP066775">
    <property type="protein sequence ID" value="QQL50688.1"/>
    <property type="molecule type" value="Genomic_DNA"/>
</dbReference>
<keyword evidence="4" id="KW-0249">Electron transport</keyword>
<organism evidence="7 8">
    <name type="scientific">Mucilaginibacter ginkgonis</name>
    <dbReference type="NCBI Taxonomy" id="2682091"/>
    <lineage>
        <taxon>Bacteria</taxon>
        <taxon>Pseudomonadati</taxon>
        <taxon>Bacteroidota</taxon>
        <taxon>Sphingobacteriia</taxon>
        <taxon>Sphingobacteriales</taxon>
        <taxon>Sphingobacteriaceae</taxon>
        <taxon>Mucilaginibacter</taxon>
    </lineage>
</organism>
<evidence type="ECO:0000256" key="2">
    <source>
        <dbReference type="ARBA" id="ARBA00022617"/>
    </source>
</evidence>
<dbReference type="InterPro" id="IPR009056">
    <property type="entry name" value="Cyt_c-like_dom"/>
</dbReference>
<evidence type="ECO:0000313" key="8">
    <source>
        <dbReference type="Proteomes" id="UP000429232"/>
    </source>
</evidence>
<evidence type="ECO:0000256" key="5">
    <source>
        <dbReference type="ARBA" id="ARBA00023004"/>
    </source>
</evidence>
<accession>A0A6I4I1Y1</accession>
<reference evidence="7 8" key="1">
    <citation type="submission" date="2020-12" db="EMBL/GenBank/DDBJ databases">
        <title>HMF7856_wgs.fasta genome submission.</title>
        <authorList>
            <person name="Kang H."/>
            <person name="Kim H."/>
            <person name="Joh K."/>
        </authorList>
    </citation>
    <scope>NUCLEOTIDE SEQUENCE [LARGE SCALE GENOMIC DNA]</scope>
    <source>
        <strain evidence="7 8">HMF7856</strain>
    </source>
</reference>
<dbReference type="RefSeq" id="WP_157526574.1">
    <property type="nucleotide sequence ID" value="NZ_CP066775.1"/>
</dbReference>
<keyword evidence="1" id="KW-0813">Transport</keyword>
<feature type="binding site" description="covalent" evidence="6">
    <location>
        <position position="77"/>
    </location>
    <ligand>
        <name>heme c</name>
        <dbReference type="ChEBI" id="CHEBI:61717"/>
    </ligand>
</feature>
<dbReference type="PRINTS" id="PR00606">
    <property type="entry name" value="CYTCHROMECID"/>
</dbReference>
<dbReference type="GO" id="GO:0005506">
    <property type="term" value="F:iron ion binding"/>
    <property type="evidence" value="ECO:0007669"/>
    <property type="project" value="InterPro"/>
</dbReference>
<keyword evidence="3 6" id="KW-0479">Metal-binding</keyword>